<evidence type="ECO:0000313" key="8">
    <source>
        <dbReference type="EMBL" id="SHK35736.1"/>
    </source>
</evidence>
<dbReference type="AlphaFoldDB" id="A0A1M6RTG8"/>
<dbReference type="PROSITE" id="PS01311">
    <property type="entry name" value="LGT"/>
    <property type="match status" value="1"/>
</dbReference>
<comment type="pathway">
    <text evidence="7">Protein modification; lipoprotein biosynthesis (diacylglyceryl transfer).</text>
</comment>
<comment type="subcellular location">
    <subcellularLocation>
        <location evidence="7">Cell membrane</location>
        <topology evidence="7">Multi-pass membrane protein</topology>
    </subcellularLocation>
</comment>
<dbReference type="PANTHER" id="PTHR30589">
    <property type="entry name" value="PROLIPOPROTEIN DIACYLGLYCERYL TRANSFERASE"/>
    <property type="match status" value="1"/>
</dbReference>
<keyword evidence="2 7" id="KW-1003">Cell membrane</keyword>
<evidence type="ECO:0000256" key="6">
    <source>
        <dbReference type="ARBA" id="ARBA00023136"/>
    </source>
</evidence>
<dbReference type="InterPro" id="IPR001640">
    <property type="entry name" value="Lgt"/>
</dbReference>
<keyword evidence="4 7" id="KW-0812">Transmembrane</keyword>
<comment type="function">
    <text evidence="7">Catalyzes the transfer of the diacylglyceryl group from phosphatidylglycerol to the sulfhydryl group of the N-terminal cysteine of a prolipoprotein, the first step in the formation of mature lipoproteins.</text>
</comment>
<dbReference type="Pfam" id="PF01790">
    <property type="entry name" value="LGT"/>
    <property type="match status" value="1"/>
</dbReference>
<evidence type="ECO:0000256" key="4">
    <source>
        <dbReference type="ARBA" id="ARBA00022692"/>
    </source>
</evidence>
<keyword evidence="3 7" id="KW-0808">Transferase</keyword>
<gene>
    <name evidence="7" type="primary">lgt</name>
    <name evidence="8" type="ORF">SAMN05192556_102408</name>
</gene>
<accession>A0A1M6RTG8</accession>
<keyword evidence="9" id="KW-1185">Reference proteome</keyword>
<feature type="transmembrane region" description="Helical" evidence="7">
    <location>
        <begin position="172"/>
        <end position="190"/>
    </location>
</feature>
<dbReference type="GO" id="GO:0005886">
    <property type="term" value="C:plasma membrane"/>
    <property type="evidence" value="ECO:0007669"/>
    <property type="project" value="UniProtKB-SubCell"/>
</dbReference>
<evidence type="ECO:0000256" key="3">
    <source>
        <dbReference type="ARBA" id="ARBA00022679"/>
    </source>
</evidence>
<name>A0A1M6RTG8_9GAMM</name>
<comment type="catalytic activity">
    <reaction evidence="7">
        <text>L-cysteinyl-[prolipoprotein] + a 1,2-diacyl-sn-glycero-3-phospho-(1'-sn-glycerol) = an S-1,2-diacyl-sn-glyceryl-L-cysteinyl-[prolipoprotein] + sn-glycerol 1-phosphate + H(+)</text>
        <dbReference type="Rhea" id="RHEA:56712"/>
        <dbReference type="Rhea" id="RHEA-COMP:14679"/>
        <dbReference type="Rhea" id="RHEA-COMP:14680"/>
        <dbReference type="ChEBI" id="CHEBI:15378"/>
        <dbReference type="ChEBI" id="CHEBI:29950"/>
        <dbReference type="ChEBI" id="CHEBI:57685"/>
        <dbReference type="ChEBI" id="CHEBI:64716"/>
        <dbReference type="ChEBI" id="CHEBI:140658"/>
        <dbReference type="EC" id="2.5.1.145"/>
    </reaction>
</comment>
<evidence type="ECO:0000256" key="7">
    <source>
        <dbReference type="HAMAP-Rule" id="MF_01147"/>
    </source>
</evidence>
<dbReference type="UniPathway" id="UPA00664"/>
<proteinExistence type="inferred from homology"/>
<feature type="transmembrane region" description="Helical" evidence="7">
    <location>
        <begin position="197"/>
        <end position="214"/>
    </location>
</feature>
<dbReference type="GO" id="GO:0008961">
    <property type="term" value="F:phosphatidylglycerol-prolipoprotein diacylglyceryl transferase activity"/>
    <property type="evidence" value="ECO:0007669"/>
    <property type="project" value="UniProtKB-UniRule"/>
</dbReference>
<dbReference type="PANTHER" id="PTHR30589:SF0">
    <property type="entry name" value="PHOSPHATIDYLGLYCEROL--PROLIPOPROTEIN DIACYLGLYCERYL TRANSFERASE"/>
    <property type="match status" value="1"/>
</dbReference>
<dbReference type="Proteomes" id="UP000184248">
    <property type="component" value="Unassembled WGS sequence"/>
</dbReference>
<dbReference type="GO" id="GO:0042158">
    <property type="term" value="P:lipoprotein biosynthetic process"/>
    <property type="evidence" value="ECO:0007669"/>
    <property type="project" value="UniProtKB-UniRule"/>
</dbReference>
<feature type="transmembrane region" description="Helical" evidence="7">
    <location>
        <begin position="94"/>
        <end position="111"/>
    </location>
</feature>
<organism evidence="8 9">
    <name type="scientific">Halomonas caseinilytica</name>
    <dbReference type="NCBI Taxonomy" id="438744"/>
    <lineage>
        <taxon>Bacteria</taxon>
        <taxon>Pseudomonadati</taxon>
        <taxon>Pseudomonadota</taxon>
        <taxon>Gammaproteobacteria</taxon>
        <taxon>Oceanospirillales</taxon>
        <taxon>Halomonadaceae</taxon>
        <taxon>Halomonas</taxon>
    </lineage>
</organism>
<reference evidence="9" key="1">
    <citation type="submission" date="2016-11" db="EMBL/GenBank/DDBJ databases">
        <authorList>
            <person name="Varghese N."/>
            <person name="Submissions S."/>
        </authorList>
    </citation>
    <scope>NUCLEOTIDE SEQUENCE [LARGE SCALE GENOMIC DNA]</scope>
    <source>
        <strain evidence="9">ALO Sharm</strain>
    </source>
</reference>
<keyword evidence="8" id="KW-0449">Lipoprotein</keyword>
<feature type="transmembrane region" description="Helical" evidence="7">
    <location>
        <begin position="226"/>
        <end position="252"/>
    </location>
</feature>
<keyword evidence="5 7" id="KW-1133">Transmembrane helix</keyword>
<protein>
    <recommendedName>
        <fullName evidence="7">Phosphatidylglycerol--prolipoprotein diacylglyceryl transferase</fullName>
        <ecNumber evidence="7">2.5.1.145</ecNumber>
    </recommendedName>
</protein>
<dbReference type="RefSeq" id="WP_064699413.1">
    <property type="nucleotide sequence ID" value="NZ_BDEO01000007.1"/>
</dbReference>
<evidence type="ECO:0000256" key="5">
    <source>
        <dbReference type="ARBA" id="ARBA00022989"/>
    </source>
</evidence>
<feature type="transmembrane region" description="Helical" evidence="7">
    <location>
        <begin position="56"/>
        <end position="74"/>
    </location>
</feature>
<comment type="similarity">
    <text evidence="1 7">Belongs to the Lgt family.</text>
</comment>
<dbReference type="HAMAP" id="MF_01147">
    <property type="entry name" value="Lgt"/>
    <property type="match status" value="1"/>
</dbReference>
<keyword evidence="6 7" id="KW-0472">Membrane</keyword>
<dbReference type="EMBL" id="FRAL01000002">
    <property type="protein sequence ID" value="SHK35736.1"/>
    <property type="molecule type" value="Genomic_DNA"/>
</dbReference>
<dbReference type="NCBIfam" id="TIGR00544">
    <property type="entry name" value="lgt"/>
    <property type="match status" value="1"/>
</dbReference>
<evidence type="ECO:0000313" key="9">
    <source>
        <dbReference type="Proteomes" id="UP000184248"/>
    </source>
</evidence>
<feature type="transmembrane region" description="Helical" evidence="7">
    <location>
        <begin position="118"/>
        <end position="138"/>
    </location>
</feature>
<dbReference type="OrthoDB" id="871140at2"/>
<evidence type="ECO:0000256" key="2">
    <source>
        <dbReference type="ARBA" id="ARBA00022475"/>
    </source>
</evidence>
<feature type="binding site" evidence="7">
    <location>
        <position position="137"/>
    </location>
    <ligand>
        <name>a 1,2-diacyl-sn-glycero-3-phospho-(1'-sn-glycerol)</name>
        <dbReference type="ChEBI" id="CHEBI:64716"/>
    </ligand>
</feature>
<evidence type="ECO:0000256" key="1">
    <source>
        <dbReference type="ARBA" id="ARBA00007150"/>
    </source>
</evidence>
<sequence>MLTYPSIDPVAVSLGPFQVHWYGLMYVIGFIAAWWLGRQRAERIGLTRDDVGDLLFYGALGVVLGGRLGYALFYGMEQWLADPLWILRIWDGGMSFHGGLVGVLLAAWFFARRKGLAFFTLTDFVAPLVPIGLGAGRIGNFINHELPGRVTDLPWGMPFPGMGPEPRHPSSLYEALLEGVVLFVVLWWVSAHPRRRGLVSGLFLVLYGIFRFSVEFVRRPDPQLGFIAFDWLTMGMLLSLPMIIVGALLMGWSRRQPTP</sequence>
<dbReference type="EC" id="2.5.1.145" evidence="7"/>
<feature type="transmembrane region" description="Helical" evidence="7">
    <location>
        <begin position="20"/>
        <end position="36"/>
    </location>
</feature>